<dbReference type="PROSITE" id="PS50850">
    <property type="entry name" value="MFS"/>
    <property type="match status" value="1"/>
</dbReference>
<feature type="transmembrane region" description="Helical" evidence="7">
    <location>
        <begin position="73"/>
        <end position="93"/>
    </location>
</feature>
<evidence type="ECO:0000256" key="6">
    <source>
        <dbReference type="SAM" id="MobiDB-lite"/>
    </source>
</evidence>
<keyword evidence="3 7" id="KW-0812">Transmembrane</keyword>
<feature type="transmembrane region" description="Helical" evidence="7">
    <location>
        <begin position="455"/>
        <end position="474"/>
    </location>
</feature>
<dbReference type="GO" id="GO:0022857">
    <property type="term" value="F:transmembrane transporter activity"/>
    <property type="evidence" value="ECO:0007669"/>
    <property type="project" value="InterPro"/>
</dbReference>
<dbReference type="AlphaFoldDB" id="A0A5C3QBS0"/>
<protein>
    <submittedName>
        <fullName evidence="9">MFS general substrate transporter</fullName>
    </submittedName>
</protein>
<feature type="transmembrane region" description="Helical" evidence="7">
    <location>
        <begin position="390"/>
        <end position="412"/>
    </location>
</feature>
<evidence type="ECO:0000256" key="1">
    <source>
        <dbReference type="ARBA" id="ARBA00004141"/>
    </source>
</evidence>
<evidence type="ECO:0000256" key="4">
    <source>
        <dbReference type="ARBA" id="ARBA00022989"/>
    </source>
</evidence>
<dbReference type="InterPro" id="IPR036259">
    <property type="entry name" value="MFS_trans_sf"/>
</dbReference>
<keyword evidence="10" id="KW-1185">Reference proteome</keyword>
<evidence type="ECO:0000256" key="7">
    <source>
        <dbReference type="SAM" id="Phobius"/>
    </source>
</evidence>
<dbReference type="PANTHER" id="PTHR23504:SF15">
    <property type="entry name" value="MAJOR FACILITATOR SUPERFAMILY (MFS) PROFILE DOMAIN-CONTAINING PROTEIN"/>
    <property type="match status" value="1"/>
</dbReference>
<feature type="transmembrane region" description="Helical" evidence="7">
    <location>
        <begin position="288"/>
        <end position="305"/>
    </location>
</feature>
<evidence type="ECO:0000313" key="10">
    <source>
        <dbReference type="Proteomes" id="UP000305067"/>
    </source>
</evidence>
<feature type="transmembrane region" description="Helical" evidence="7">
    <location>
        <begin position="424"/>
        <end position="443"/>
    </location>
</feature>
<evidence type="ECO:0000256" key="3">
    <source>
        <dbReference type="ARBA" id="ARBA00022692"/>
    </source>
</evidence>
<feature type="transmembrane region" description="Helical" evidence="7">
    <location>
        <begin position="105"/>
        <end position="123"/>
    </location>
</feature>
<proteinExistence type="predicted"/>
<dbReference type="PRINTS" id="PR01035">
    <property type="entry name" value="TCRTETA"/>
</dbReference>
<dbReference type="EMBL" id="ML178838">
    <property type="protein sequence ID" value="TFK98617.1"/>
    <property type="molecule type" value="Genomic_DNA"/>
</dbReference>
<keyword evidence="4 7" id="KW-1133">Transmembrane helix</keyword>
<organism evidence="9 10">
    <name type="scientific">Pterulicium gracile</name>
    <dbReference type="NCBI Taxonomy" id="1884261"/>
    <lineage>
        <taxon>Eukaryota</taxon>
        <taxon>Fungi</taxon>
        <taxon>Dikarya</taxon>
        <taxon>Basidiomycota</taxon>
        <taxon>Agaricomycotina</taxon>
        <taxon>Agaricomycetes</taxon>
        <taxon>Agaricomycetidae</taxon>
        <taxon>Agaricales</taxon>
        <taxon>Pleurotineae</taxon>
        <taxon>Pterulaceae</taxon>
        <taxon>Pterulicium</taxon>
    </lineage>
</organism>
<feature type="transmembrane region" description="Helical" evidence="7">
    <location>
        <begin position="158"/>
        <end position="184"/>
    </location>
</feature>
<dbReference type="GO" id="GO:0016020">
    <property type="term" value="C:membrane"/>
    <property type="evidence" value="ECO:0007669"/>
    <property type="project" value="UniProtKB-SubCell"/>
</dbReference>
<accession>A0A5C3QBS0</accession>
<name>A0A5C3QBS0_9AGAR</name>
<evidence type="ECO:0000313" key="9">
    <source>
        <dbReference type="EMBL" id="TFK98617.1"/>
    </source>
</evidence>
<reference evidence="9 10" key="1">
    <citation type="journal article" date="2019" name="Nat. Ecol. Evol.">
        <title>Megaphylogeny resolves global patterns of mushroom evolution.</title>
        <authorList>
            <person name="Varga T."/>
            <person name="Krizsan K."/>
            <person name="Foldi C."/>
            <person name="Dima B."/>
            <person name="Sanchez-Garcia M."/>
            <person name="Sanchez-Ramirez S."/>
            <person name="Szollosi G.J."/>
            <person name="Szarkandi J.G."/>
            <person name="Papp V."/>
            <person name="Albert L."/>
            <person name="Andreopoulos W."/>
            <person name="Angelini C."/>
            <person name="Antonin V."/>
            <person name="Barry K.W."/>
            <person name="Bougher N.L."/>
            <person name="Buchanan P."/>
            <person name="Buyck B."/>
            <person name="Bense V."/>
            <person name="Catcheside P."/>
            <person name="Chovatia M."/>
            <person name="Cooper J."/>
            <person name="Damon W."/>
            <person name="Desjardin D."/>
            <person name="Finy P."/>
            <person name="Geml J."/>
            <person name="Haridas S."/>
            <person name="Hughes K."/>
            <person name="Justo A."/>
            <person name="Karasinski D."/>
            <person name="Kautmanova I."/>
            <person name="Kiss B."/>
            <person name="Kocsube S."/>
            <person name="Kotiranta H."/>
            <person name="LaButti K.M."/>
            <person name="Lechner B.E."/>
            <person name="Liimatainen K."/>
            <person name="Lipzen A."/>
            <person name="Lukacs Z."/>
            <person name="Mihaltcheva S."/>
            <person name="Morgado L.N."/>
            <person name="Niskanen T."/>
            <person name="Noordeloos M.E."/>
            <person name="Ohm R.A."/>
            <person name="Ortiz-Santana B."/>
            <person name="Ovrebo C."/>
            <person name="Racz N."/>
            <person name="Riley R."/>
            <person name="Savchenko A."/>
            <person name="Shiryaev A."/>
            <person name="Soop K."/>
            <person name="Spirin V."/>
            <person name="Szebenyi C."/>
            <person name="Tomsovsky M."/>
            <person name="Tulloss R.E."/>
            <person name="Uehling J."/>
            <person name="Grigoriev I.V."/>
            <person name="Vagvolgyi C."/>
            <person name="Papp T."/>
            <person name="Martin F.M."/>
            <person name="Miettinen O."/>
            <person name="Hibbett D.S."/>
            <person name="Nagy L.G."/>
        </authorList>
    </citation>
    <scope>NUCLEOTIDE SEQUENCE [LARGE SCALE GENOMIC DNA]</scope>
    <source>
        <strain evidence="9 10">CBS 309.79</strain>
    </source>
</reference>
<feature type="transmembrane region" description="Helical" evidence="7">
    <location>
        <begin position="204"/>
        <end position="226"/>
    </location>
</feature>
<dbReference type="SUPFAM" id="SSF103473">
    <property type="entry name" value="MFS general substrate transporter"/>
    <property type="match status" value="1"/>
</dbReference>
<dbReference type="PANTHER" id="PTHR23504">
    <property type="entry name" value="MAJOR FACILITATOR SUPERFAMILY DOMAIN-CONTAINING PROTEIN 10"/>
    <property type="match status" value="1"/>
</dbReference>
<evidence type="ECO:0000259" key="8">
    <source>
        <dbReference type="PROSITE" id="PS50850"/>
    </source>
</evidence>
<dbReference type="InterPro" id="IPR011701">
    <property type="entry name" value="MFS"/>
</dbReference>
<feature type="region of interest" description="Disordered" evidence="6">
    <location>
        <begin position="1"/>
        <end position="23"/>
    </location>
</feature>
<dbReference type="Pfam" id="PF07690">
    <property type="entry name" value="MFS_1"/>
    <property type="match status" value="1"/>
</dbReference>
<feature type="transmembrane region" description="Helical" evidence="7">
    <location>
        <begin position="33"/>
        <end position="53"/>
    </location>
</feature>
<feature type="domain" description="Major facilitator superfamily (MFS) profile" evidence="8">
    <location>
        <begin position="32"/>
        <end position="484"/>
    </location>
</feature>
<keyword evidence="2" id="KW-0813">Transport</keyword>
<keyword evidence="5 7" id="KW-0472">Membrane</keyword>
<evidence type="ECO:0000256" key="2">
    <source>
        <dbReference type="ARBA" id="ARBA00022448"/>
    </source>
</evidence>
<comment type="subcellular location">
    <subcellularLocation>
        <location evidence="1">Membrane</location>
        <topology evidence="1">Multi-pass membrane protein</topology>
    </subcellularLocation>
</comment>
<evidence type="ECO:0000256" key="5">
    <source>
        <dbReference type="ARBA" id="ARBA00023136"/>
    </source>
</evidence>
<gene>
    <name evidence="9" type="ORF">BDV98DRAFT_552404</name>
</gene>
<feature type="transmembrane region" description="Helical" evidence="7">
    <location>
        <begin position="357"/>
        <end position="378"/>
    </location>
</feature>
<feature type="transmembrane region" description="Helical" evidence="7">
    <location>
        <begin position="325"/>
        <end position="348"/>
    </location>
</feature>
<dbReference type="Proteomes" id="UP000305067">
    <property type="component" value="Unassembled WGS sequence"/>
</dbReference>
<dbReference type="InterPro" id="IPR001958">
    <property type="entry name" value="Tet-R_TetA/multi-R_MdtG-like"/>
</dbReference>
<dbReference type="Gene3D" id="1.20.1250.20">
    <property type="entry name" value="MFS general substrate transporter like domains"/>
    <property type="match status" value="1"/>
</dbReference>
<dbReference type="OrthoDB" id="419616at2759"/>
<dbReference type="InterPro" id="IPR020846">
    <property type="entry name" value="MFS_dom"/>
</dbReference>
<sequence>MSTTQVDEAPLLPSERSDDTTQRKTRKLDRVQLLLILLVQLTEPIAATVIFPFVNLFVGETGITGGDERKTGYYAGVIESVFFVTESVTVYHWGRASDVYGRKPVLLLGLLALTMATLGFGLSRTFWSMVVFRSIQGICNGNIGVAKSVMAEISDTTTIVYVFSTIIPMWVTGCTLGPIIGGFLARPAEHWRLFDAHFWRVHPYFLPCLATASFVFLMWGATMIFLKETNPVILKAKGRRQQTDGENPVLSQESQNYGTLNTATSSDPTTEIPPPPDRIFTKGTMIPIANLGFHAFMAQCCYVLNPLVLSTSVKLGGLGLNPYEIGLILGTWGALNGLLQVMCSAWIIKKLGAKRTYMLTFGGQIFSLLCLAAIGVLVQKEGVTVLVKALLVLYFCLLTLFSTAYTSVYIFVIDSANERTLGSINGLAQMVASVLRGVAPVLASSLYSVSLEQKLLGGTFVYWVLISITLMGIFTSSKLPNQFKA</sequence>